<gene>
    <name evidence="1" type="ORF">PT974_11081</name>
</gene>
<accession>A0ABR0SC59</accession>
<dbReference type="Proteomes" id="UP001338125">
    <property type="component" value="Unassembled WGS sequence"/>
</dbReference>
<dbReference type="SUPFAM" id="SSF51182">
    <property type="entry name" value="RmlC-like cupins"/>
    <property type="match status" value="1"/>
</dbReference>
<protein>
    <recommendedName>
        <fullName evidence="3">Cupin 2 conserved barrel domain-containing protein</fullName>
    </recommendedName>
</protein>
<evidence type="ECO:0008006" key="3">
    <source>
        <dbReference type="Google" id="ProtNLM"/>
    </source>
</evidence>
<dbReference type="InterPro" id="IPR011051">
    <property type="entry name" value="RmlC_Cupin_sf"/>
</dbReference>
<name>A0ABR0SC59_9HYPO</name>
<proteinExistence type="predicted"/>
<evidence type="ECO:0000313" key="1">
    <source>
        <dbReference type="EMBL" id="KAK5989554.1"/>
    </source>
</evidence>
<evidence type="ECO:0000313" key="2">
    <source>
        <dbReference type="Proteomes" id="UP001338125"/>
    </source>
</evidence>
<sequence length="242" mass="27589">MPDVIERGLPNAVIYDLSLASQVTITLPSASTWSSELHWHETHTEYLKVIKGSIKVRLGRTEQIVTATETSQPEIKVDRFVWHEWKRATSDGEDVIVVERTDPGDGDKAIFFWNLNGVILNAGKLFDDHRSLGSYLSERFRGLIIDLWVTFNLFIIFRSLDNFPVFINVANTLPTAIYLHNTTIQKALSIADWAASHFILGLASWFGHILGIRPVRPEYTPAKNYALWLERQRDQSGREKIA</sequence>
<comment type="caution">
    <text evidence="1">The sequence shown here is derived from an EMBL/GenBank/DDBJ whole genome shotgun (WGS) entry which is preliminary data.</text>
</comment>
<keyword evidence="2" id="KW-1185">Reference proteome</keyword>
<reference evidence="1 2" key="1">
    <citation type="submission" date="2024-01" db="EMBL/GenBank/DDBJ databases">
        <title>Complete genome of Cladobotryum mycophilum ATHUM6906.</title>
        <authorList>
            <person name="Christinaki A.C."/>
            <person name="Myridakis A.I."/>
            <person name="Kouvelis V.N."/>
        </authorList>
    </citation>
    <scope>NUCLEOTIDE SEQUENCE [LARGE SCALE GENOMIC DNA]</scope>
    <source>
        <strain evidence="1 2">ATHUM6906</strain>
    </source>
</reference>
<dbReference type="InterPro" id="IPR014710">
    <property type="entry name" value="RmlC-like_jellyroll"/>
</dbReference>
<organism evidence="1 2">
    <name type="scientific">Cladobotryum mycophilum</name>
    <dbReference type="NCBI Taxonomy" id="491253"/>
    <lineage>
        <taxon>Eukaryota</taxon>
        <taxon>Fungi</taxon>
        <taxon>Dikarya</taxon>
        <taxon>Ascomycota</taxon>
        <taxon>Pezizomycotina</taxon>
        <taxon>Sordariomycetes</taxon>
        <taxon>Hypocreomycetidae</taxon>
        <taxon>Hypocreales</taxon>
        <taxon>Hypocreaceae</taxon>
        <taxon>Cladobotryum</taxon>
    </lineage>
</organism>
<dbReference type="Gene3D" id="2.60.120.10">
    <property type="entry name" value="Jelly Rolls"/>
    <property type="match status" value="1"/>
</dbReference>
<dbReference type="EMBL" id="JAVFKD010000015">
    <property type="protein sequence ID" value="KAK5989554.1"/>
    <property type="molecule type" value="Genomic_DNA"/>
</dbReference>